<gene>
    <name evidence="6" type="ORF">BJ963_002452</name>
</gene>
<dbReference type="PANTHER" id="PTHR30629:SF2">
    <property type="entry name" value="PROPHAGE INTEGRASE INTS-RELATED"/>
    <property type="match status" value="1"/>
</dbReference>
<dbReference type="InterPro" id="IPR002104">
    <property type="entry name" value="Integrase_catalytic"/>
</dbReference>
<comment type="similarity">
    <text evidence="1">Belongs to the 'phage' integrase family.</text>
</comment>
<evidence type="ECO:0000256" key="3">
    <source>
        <dbReference type="ARBA" id="ARBA00023125"/>
    </source>
</evidence>
<keyword evidence="7" id="KW-1185">Reference proteome</keyword>
<dbReference type="SUPFAM" id="SSF56349">
    <property type="entry name" value="DNA breaking-rejoining enzymes"/>
    <property type="match status" value="1"/>
</dbReference>
<dbReference type="GO" id="GO:0003677">
    <property type="term" value="F:DNA binding"/>
    <property type="evidence" value="ECO:0007669"/>
    <property type="project" value="UniProtKB-KW"/>
</dbReference>
<dbReference type="Gene3D" id="1.10.150.130">
    <property type="match status" value="1"/>
</dbReference>
<reference evidence="6 7" key="1">
    <citation type="submission" date="2020-07" db="EMBL/GenBank/DDBJ databases">
        <title>Sequencing the genomes of 1000 actinobacteria strains.</title>
        <authorList>
            <person name="Klenk H.-P."/>
        </authorList>
    </citation>
    <scope>NUCLEOTIDE SEQUENCE [LARGE SCALE GENOMIC DNA]</scope>
    <source>
        <strain evidence="6 7">DSM 23871</strain>
    </source>
</reference>
<evidence type="ECO:0000313" key="7">
    <source>
        <dbReference type="Proteomes" id="UP000589620"/>
    </source>
</evidence>
<dbReference type="InterPro" id="IPR013762">
    <property type="entry name" value="Integrase-like_cat_sf"/>
</dbReference>
<evidence type="ECO:0000256" key="2">
    <source>
        <dbReference type="ARBA" id="ARBA00022908"/>
    </source>
</evidence>
<dbReference type="GO" id="GO:0015074">
    <property type="term" value="P:DNA integration"/>
    <property type="evidence" value="ECO:0007669"/>
    <property type="project" value="UniProtKB-KW"/>
</dbReference>
<keyword evidence="2" id="KW-0229">DNA integration</keyword>
<dbReference type="InterPro" id="IPR011010">
    <property type="entry name" value="DNA_brk_join_enz"/>
</dbReference>
<name>A0A852T253_9MICO</name>
<evidence type="ECO:0000259" key="5">
    <source>
        <dbReference type="PROSITE" id="PS51898"/>
    </source>
</evidence>
<dbReference type="PANTHER" id="PTHR30629">
    <property type="entry name" value="PROPHAGE INTEGRASE"/>
    <property type="match status" value="1"/>
</dbReference>
<dbReference type="InterPro" id="IPR010998">
    <property type="entry name" value="Integrase_recombinase_N"/>
</dbReference>
<keyword evidence="4" id="KW-0233">DNA recombination</keyword>
<protein>
    <submittedName>
        <fullName evidence="6">Integrase</fullName>
    </submittedName>
</protein>
<dbReference type="EMBL" id="JACCBJ010000001">
    <property type="protein sequence ID" value="NYD74933.1"/>
    <property type="molecule type" value="Genomic_DNA"/>
</dbReference>
<feature type="domain" description="Tyr recombinase" evidence="5">
    <location>
        <begin position="179"/>
        <end position="381"/>
    </location>
</feature>
<accession>A0A852T253</accession>
<proteinExistence type="inferred from homology"/>
<dbReference type="Proteomes" id="UP000589620">
    <property type="component" value="Unassembled WGS sequence"/>
</dbReference>
<dbReference type="GO" id="GO:0006310">
    <property type="term" value="P:DNA recombination"/>
    <property type="evidence" value="ECO:0007669"/>
    <property type="project" value="UniProtKB-KW"/>
</dbReference>
<comment type="caution">
    <text evidence="6">The sequence shown here is derived from an EMBL/GenBank/DDBJ whole genome shotgun (WGS) entry which is preliminary data.</text>
</comment>
<evidence type="ECO:0000313" key="6">
    <source>
        <dbReference type="EMBL" id="NYD74933.1"/>
    </source>
</evidence>
<dbReference type="PROSITE" id="PS51898">
    <property type="entry name" value="TYR_RECOMBINASE"/>
    <property type="match status" value="1"/>
</dbReference>
<sequence>MIMSRPPLVSETWGTVTTRMLAQDRWAARARYRDVDGRTRQIERIGRTKQKAEALLREAMRDRIKPLGDGELNPETRLADLAIVWWDEFSHTSRSNGTLRRYETVLDKYIVPNLGGWMIREASVSKLDRFVKQTARLNGYSNASIAVVLLTGMFAMAARHDAIEANPMKSVAPVEEPDHQVATFSLEDVAELREILARWDAGLDASGRRRGTDLADPVDFFLGTGCRPGEVFALMWEDVNFTIQPFTVDIHRTMAKNREGRWTVQNKTKTGGGRRLFLPTFVGKMLLRRRVESFSELVFPSSTLTPRIPDNFRLQWHMALKGTRFEGRVPKEFRSTVATALRDAIGLERAQHQLGHSTYATTEQSYLPRVVQVPDSTAILERFNVRGDSGPGLA</sequence>
<dbReference type="AlphaFoldDB" id="A0A852T253"/>
<dbReference type="Gene3D" id="1.10.443.10">
    <property type="entry name" value="Intergrase catalytic core"/>
    <property type="match status" value="1"/>
</dbReference>
<keyword evidence="3" id="KW-0238">DNA-binding</keyword>
<organism evidence="6 7">
    <name type="scientific">Leifsonia soli</name>
    <dbReference type="NCBI Taxonomy" id="582665"/>
    <lineage>
        <taxon>Bacteria</taxon>
        <taxon>Bacillati</taxon>
        <taxon>Actinomycetota</taxon>
        <taxon>Actinomycetes</taxon>
        <taxon>Micrococcales</taxon>
        <taxon>Microbacteriaceae</taxon>
        <taxon>Leifsonia</taxon>
    </lineage>
</organism>
<dbReference type="Pfam" id="PF00589">
    <property type="entry name" value="Phage_integrase"/>
    <property type="match status" value="1"/>
</dbReference>
<dbReference type="InterPro" id="IPR050808">
    <property type="entry name" value="Phage_Integrase"/>
</dbReference>
<evidence type="ECO:0000256" key="1">
    <source>
        <dbReference type="ARBA" id="ARBA00008857"/>
    </source>
</evidence>
<evidence type="ECO:0000256" key="4">
    <source>
        <dbReference type="ARBA" id="ARBA00023172"/>
    </source>
</evidence>